<keyword evidence="5 8" id="KW-1133">Transmembrane helix</keyword>
<evidence type="ECO:0000256" key="6">
    <source>
        <dbReference type="ARBA" id="ARBA00023136"/>
    </source>
</evidence>
<keyword evidence="4 8" id="KW-0812">Transmembrane</keyword>
<feature type="transmembrane region" description="Helical" evidence="8">
    <location>
        <begin position="68"/>
        <end position="90"/>
    </location>
</feature>
<evidence type="ECO:0000256" key="5">
    <source>
        <dbReference type="ARBA" id="ARBA00022989"/>
    </source>
</evidence>
<keyword evidence="10" id="KW-1185">Reference proteome</keyword>
<dbReference type="AlphaFoldDB" id="A0A9X2D9S3"/>
<evidence type="ECO:0000313" key="10">
    <source>
        <dbReference type="Proteomes" id="UP001139485"/>
    </source>
</evidence>
<reference evidence="9" key="1">
    <citation type="submission" date="2022-05" db="EMBL/GenBank/DDBJ databases">
        <authorList>
            <person name="Tuo L."/>
        </authorList>
    </citation>
    <scope>NUCLEOTIDE SEQUENCE</scope>
    <source>
        <strain evidence="9">BSK12Z-4</strain>
    </source>
</reference>
<evidence type="ECO:0000256" key="7">
    <source>
        <dbReference type="SAM" id="MobiDB-lite"/>
    </source>
</evidence>
<protein>
    <submittedName>
        <fullName evidence="9">Cation:proton antiporter subunit C</fullName>
    </submittedName>
</protein>
<evidence type="ECO:0000256" key="8">
    <source>
        <dbReference type="SAM" id="Phobius"/>
    </source>
</evidence>
<dbReference type="InterPro" id="IPR039428">
    <property type="entry name" value="NUOK/Mnh_C1-like"/>
</dbReference>
<keyword evidence="3" id="KW-1003">Cell membrane</keyword>
<dbReference type="EMBL" id="JAMOIL010000011">
    <property type="protein sequence ID" value="MCM0620714.1"/>
    <property type="molecule type" value="Genomic_DNA"/>
</dbReference>
<evidence type="ECO:0000313" key="9">
    <source>
        <dbReference type="EMBL" id="MCM0620714.1"/>
    </source>
</evidence>
<dbReference type="InterPro" id="IPR050601">
    <property type="entry name" value="CPA3_antiporter_subunitC"/>
</dbReference>
<comment type="similarity">
    <text evidence="2">Belongs to the CPA3 antiporters (TC 2.A.63) subunit C family.</text>
</comment>
<organism evidence="9 10">
    <name type="scientific">Nocardioides bruguierae</name>
    <dbReference type="NCBI Taxonomy" id="2945102"/>
    <lineage>
        <taxon>Bacteria</taxon>
        <taxon>Bacillati</taxon>
        <taxon>Actinomycetota</taxon>
        <taxon>Actinomycetes</taxon>
        <taxon>Propionibacteriales</taxon>
        <taxon>Nocardioidaceae</taxon>
        <taxon>Nocardioides</taxon>
    </lineage>
</organism>
<gene>
    <name evidence="9" type="ORF">M8330_10470</name>
</gene>
<feature type="transmembrane region" description="Helical" evidence="8">
    <location>
        <begin position="28"/>
        <end position="47"/>
    </location>
</feature>
<dbReference type="Proteomes" id="UP001139485">
    <property type="component" value="Unassembled WGS sequence"/>
</dbReference>
<dbReference type="GO" id="GO:0005886">
    <property type="term" value="C:plasma membrane"/>
    <property type="evidence" value="ECO:0007669"/>
    <property type="project" value="UniProtKB-SubCell"/>
</dbReference>
<feature type="region of interest" description="Disordered" evidence="7">
    <location>
        <begin position="93"/>
        <end position="122"/>
    </location>
</feature>
<comment type="caution">
    <text evidence="9">The sequence shown here is derived from an EMBL/GenBank/DDBJ whole genome shotgun (WGS) entry which is preliminary data.</text>
</comment>
<evidence type="ECO:0000256" key="4">
    <source>
        <dbReference type="ARBA" id="ARBA00022692"/>
    </source>
</evidence>
<dbReference type="PANTHER" id="PTHR34583">
    <property type="entry name" value="ANTIPORTER SUBUNIT MNHC2-RELATED"/>
    <property type="match status" value="1"/>
</dbReference>
<keyword evidence="6 8" id="KW-0472">Membrane</keyword>
<name>A0A9X2D9S3_9ACTN</name>
<dbReference type="Gene3D" id="1.10.287.3510">
    <property type="match status" value="1"/>
</dbReference>
<comment type="subcellular location">
    <subcellularLocation>
        <location evidence="1">Cell membrane</location>
        <topology evidence="1">Multi-pass membrane protein</topology>
    </subcellularLocation>
</comment>
<evidence type="ECO:0000256" key="1">
    <source>
        <dbReference type="ARBA" id="ARBA00004651"/>
    </source>
</evidence>
<evidence type="ECO:0000256" key="2">
    <source>
        <dbReference type="ARBA" id="ARBA00010388"/>
    </source>
</evidence>
<evidence type="ECO:0000256" key="3">
    <source>
        <dbReference type="ARBA" id="ARBA00022475"/>
    </source>
</evidence>
<proteinExistence type="inferred from homology"/>
<feature type="compositionally biased region" description="Basic and acidic residues" evidence="7">
    <location>
        <begin position="102"/>
        <end position="122"/>
    </location>
</feature>
<dbReference type="RefSeq" id="WP_250057173.1">
    <property type="nucleotide sequence ID" value="NZ_JAMJPH010000035.1"/>
</dbReference>
<dbReference type="Pfam" id="PF00420">
    <property type="entry name" value="Oxidored_q2"/>
    <property type="match status" value="1"/>
</dbReference>
<dbReference type="PANTHER" id="PTHR34583:SF2">
    <property type="entry name" value="ANTIPORTER SUBUNIT MNHC2-RELATED"/>
    <property type="match status" value="1"/>
</dbReference>
<accession>A0A9X2D9S3</accession>
<sequence length="122" mass="12845">MTVLPLTIAVLVAGGVYLLLQPGLVRIVFGITLLSHAANLILLAAGVSAWRGEPLHEGPGVADPLPMAFVLTAIVITLAVTVLMLALARLGGNDDTYVMPDTEPRPEDDHERGTGETEERPA</sequence>